<evidence type="ECO:0008006" key="4">
    <source>
        <dbReference type="Google" id="ProtNLM"/>
    </source>
</evidence>
<evidence type="ECO:0000313" key="2">
    <source>
        <dbReference type="EMBL" id="MFC7059450.1"/>
    </source>
</evidence>
<protein>
    <recommendedName>
        <fullName evidence="4">TIGR04206 family protein</fullName>
    </recommendedName>
</protein>
<comment type="caution">
    <text evidence="2">The sequence shown here is derived from an EMBL/GenBank/DDBJ whole genome shotgun (WGS) entry which is preliminary data.</text>
</comment>
<name>A0ABD5W1J5_9EURY</name>
<evidence type="ECO:0000256" key="1">
    <source>
        <dbReference type="SAM" id="Phobius"/>
    </source>
</evidence>
<dbReference type="Pfam" id="PF24417">
    <property type="entry name" value="DUF7549"/>
    <property type="match status" value="1"/>
</dbReference>
<reference evidence="2 3" key="1">
    <citation type="journal article" date="2019" name="Int. J. Syst. Evol. Microbiol.">
        <title>The Global Catalogue of Microorganisms (GCM) 10K type strain sequencing project: providing services to taxonomists for standard genome sequencing and annotation.</title>
        <authorList>
            <consortium name="The Broad Institute Genomics Platform"/>
            <consortium name="The Broad Institute Genome Sequencing Center for Infectious Disease"/>
            <person name="Wu L."/>
            <person name="Ma J."/>
        </authorList>
    </citation>
    <scope>NUCLEOTIDE SEQUENCE [LARGE SCALE GENOMIC DNA]</scope>
    <source>
        <strain evidence="2 3">JCM 30072</strain>
    </source>
</reference>
<evidence type="ECO:0000313" key="3">
    <source>
        <dbReference type="Proteomes" id="UP001596445"/>
    </source>
</evidence>
<dbReference type="RefSeq" id="WP_267162230.1">
    <property type="nucleotide sequence ID" value="NZ_CP112972.1"/>
</dbReference>
<dbReference type="GeneID" id="76631617"/>
<feature type="transmembrane region" description="Helical" evidence="1">
    <location>
        <begin position="109"/>
        <end position="132"/>
    </location>
</feature>
<sequence length="203" mass="21829">MWVRSRYTSELAVLAAWVSLLIPWNVTYHTSATVQEAPAAEGTMFVLRFALFELQLREETVTAGNIQIGNFAEFLEAQYAGTNLFGGVYLTSPPTSASFYEGTLSQASLLWTVAAVAFALAVVLSLGLYFRTEATSARLPVSEVRVMGGLLGVATLAICGSSYLYFQERDIVGIPIPVGVIVIGALAAVLLATKEVPERADEK</sequence>
<dbReference type="EMBL" id="JBHSZI010000001">
    <property type="protein sequence ID" value="MFC7059450.1"/>
    <property type="molecule type" value="Genomic_DNA"/>
</dbReference>
<keyword evidence="3" id="KW-1185">Reference proteome</keyword>
<feature type="transmembrane region" description="Helical" evidence="1">
    <location>
        <begin position="144"/>
        <end position="166"/>
    </location>
</feature>
<gene>
    <name evidence="2" type="ORF">ACFQQG_16310</name>
</gene>
<feature type="transmembrane region" description="Helical" evidence="1">
    <location>
        <begin position="172"/>
        <end position="193"/>
    </location>
</feature>
<keyword evidence="1" id="KW-0472">Membrane</keyword>
<dbReference type="InterPro" id="IPR055971">
    <property type="entry name" value="DUF7549"/>
</dbReference>
<organism evidence="2 3">
    <name type="scientific">Halovenus salina</name>
    <dbReference type="NCBI Taxonomy" id="1510225"/>
    <lineage>
        <taxon>Archaea</taxon>
        <taxon>Methanobacteriati</taxon>
        <taxon>Methanobacteriota</taxon>
        <taxon>Stenosarchaea group</taxon>
        <taxon>Halobacteria</taxon>
        <taxon>Halobacteriales</taxon>
        <taxon>Haloarculaceae</taxon>
        <taxon>Halovenus</taxon>
    </lineage>
</organism>
<dbReference type="Proteomes" id="UP001596445">
    <property type="component" value="Unassembled WGS sequence"/>
</dbReference>
<keyword evidence="1" id="KW-0812">Transmembrane</keyword>
<proteinExistence type="predicted"/>
<keyword evidence="1" id="KW-1133">Transmembrane helix</keyword>
<accession>A0ABD5W1J5</accession>
<dbReference type="AlphaFoldDB" id="A0ABD5W1J5"/>